<gene>
    <name evidence="2" type="ORF">D8674_031595</name>
</gene>
<protein>
    <submittedName>
        <fullName evidence="2">Actin-related protein 5-like</fullName>
    </submittedName>
</protein>
<dbReference type="SUPFAM" id="SSF53067">
    <property type="entry name" value="Actin-like ATPase domain"/>
    <property type="match status" value="1"/>
</dbReference>
<feature type="region of interest" description="Disordered" evidence="1">
    <location>
        <begin position="109"/>
        <end position="129"/>
    </location>
</feature>
<dbReference type="Proteomes" id="UP000327157">
    <property type="component" value="Chromosome 7"/>
</dbReference>
<evidence type="ECO:0000313" key="2">
    <source>
        <dbReference type="EMBL" id="KAB2596145.1"/>
    </source>
</evidence>
<keyword evidence="3" id="KW-1185">Reference proteome</keyword>
<dbReference type="EMBL" id="SMOL01000781">
    <property type="protein sequence ID" value="KAB2596145.1"/>
    <property type="molecule type" value="Genomic_DNA"/>
</dbReference>
<comment type="caution">
    <text evidence="2">The sequence shown here is derived from an EMBL/GenBank/DDBJ whole genome shotgun (WGS) entry which is preliminary data.</text>
</comment>
<proteinExistence type="predicted"/>
<reference evidence="2 3" key="3">
    <citation type="submission" date="2019-11" db="EMBL/GenBank/DDBJ databases">
        <title>A de novo genome assembly of a pear dwarfing rootstock.</title>
        <authorList>
            <person name="Wang F."/>
            <person name="Wang J."/>
            <person name="Li S."/>
            <person name="Zhang Y."/>
            <person name="Fang M."/>
            <person name="Ma L."/>
            <person name="Zhao Y."/>
            <person name="Jiang S."/>
        </authorList>
    </citation>
    <scope>NUCLEOTIDE SEQUENCE [LARGE SCALE GENOMIC DNA]</scope>
    <source>
        <strain evidence="2">S2</strain>
        <tissue evidence="2">Leaf</tissue>
    </source>
</reference>
<organism evidence="2 3">
    <name type="scientific">Pyrus ussuriensis x Pyrus communis</name>
    <dbReference type="NCBI Taxonomy" id="2448454"/>
    <lineage>
        <taxon>Eukaryota</taxon>
        <taxon>Viridiplantae</taxon>
        <taxon>Streptophyta</taxon>
        <taxon>Embryophyta</taxon>
        <taxon>Tracheophyta</taxon>
        <taxon>Spermatophyta</taxon>
        <taxon>Magnoliopsida</taxon>
        <taxon>eudicotyledons</taxon>
        <taxon>Gunneridae</taxon>
        <taxon>Pentapetalae</taxon>
        <taxon>rosids</taxon>
        <taxon>fabids</taxon>
        <taxon>Rosales</taxon>
        <taxon>Rosaceae</taxon>
        <taxon>Amygdaloideae</taxon>
        <taxon>Maleae</taxon>
        <taxon>Pyrus</taxon>
    </lineage>
</organism>
<accession>A0A5N5EZI7</accession>
<feature type="compositionally biased region" description="Polar residues" evidence="1">
    <location>
        <begin position="115"/>
        <end position="125"/>
    </location>
</feature>
<evidence type="ECO:0000313" key="3">
    <source>
        <dbReference type="Proteomes" id="UP000327157"/>
    </source>
</evidence>
<dbReference type="InterPro" id="IPR004000">
    <property type="entry name" value="Actin"/>
</dbReference>
<dbReference type="InterPro" id="IPR043129">
    <property type="entry name" value="ATPase_NBD"/>
</dbReference>
<evidence type="ECO:0000256" key="1">
    <source>
        <dbReference type="SAM" id="MobiDB-lite"/>
    </source>
</evidence>
<dbReference type="Gene3D" id="3.90.640.10">
    <property type="entry name" value="Actin, Chain A, domain 4"/>
    <property type="match status" value="1"/>
</dbReference>
<dbReference type="OrthoDB" id="7340501at2759"/>
<sequence>MAELLFETCGVPSIAYDVDAAFSYKYNQRHGVCDKHEPVGSERFPLLNRAKQKGHEEELAREKKNQQDEQKQFFVFSFSLYCGENPELYPEQLHAKYKDLSEKVEQKKRLKTNGGAHTNGNNFSGNVGRGERLNAAERERLRLLTTAAFDHGKGEDTFGAKDEDWQLYKLMSKDNNDDDGGSDVDEAELAHLSSRLKEVDPTFVPKPDNANPQSVEAPRFCPLTQEDFEIVFGIERFRCPEILFHPNWIGINQAGLDEMTGVSLRRLPTKVQELEERLTSSIFMTVGSSLFPGMSEGLEAGIRMKLPCGSPIRIAKALDPILDAWRGASTYAAESHFPTQTFSKEEYYE</sequence>
<dbReference type="Pfam" id="PF00022">
    <property type="entry name" value="Actin"/>
    <property type="match status" value="1"/>
</dbReference>
<dbReference type="AlphaFoldDB" id="A0A5N5EZI7"/>
<dbReference type="Gene3D" id="3.30.420.40">
    <property type="match status" value="2"/>
</dbReference>
<reference evidence="2 3" key="1">
    <citation type="submission" date="2019-09" db="EMBL/GenBank/DDBJ databases">
        <authorList>
            <person name="Ou C."/>
        </authorList>
    </citation>
    <scope>NUCLEOTIDE SEQUENCE [LARGE SCALE GENOMIC DNA]</scope>
    <source>
        <strain evidence="2">S2</strain>
        <tissue evidence="2">Leaf</tissue>
    </source>
</reference>
<name>A0A5N5EZI7_9ROSA</name>
<dbReference type="FunFam" id="3.30.420.40:FF:000058">
    <property type="entry name" value="Putative actin-related protein 5"/>
    <property type="match status" value="1"/>
</dbReference>
<reference evidence="3" key="2">
    <citation type="submission" date="2019-10" db="EMBL/GenBank/DDBJ databases">
        <title>A de novo genome assembly of a pear dwarfing rootstock.</title>
        <authorList>
            <person name="Wang F."/>
            <person name="Wang J."/>
            <person name="Li S."/>
            <person name="Zhang Y."/>
            <person name="Fang M."/>
            <person name="Ma L."/>
            <person name="Zhao Y."/>
            <person name="Jiang S."/>
        </authorList>
    </citation>
    <scope>NUCLEOTIDE SEQUENCE [LARGE SCALE GENOMIC DNA]</scope>
</reference>
<dbReference type="PANTHER" id="PTHR11937">
    <property type="entry name" value="ACTIN"/>
    <property type="match status" value="1"/>
</dbReference>